<dbReference type="SMART" id="SM00388">
    <property type="entry name" value="HisKA"/>
    <property type="match status" value="1"/>
</dbReference>
<comment type="catalytic activity">
    <reaction evidence="1">
        <text>ATP + protein L-histidine = ADP + protein N-phospho-L-histidine.</text>
        <dbReference type="EC" id="2.7.13.3"/>
    </reaction>
</comment>
<gene>
    <name evidence="14" type="ORF">FWJ25_16550</name>
</gene>
<keyword evidence="6 11" id="KW-0812">Transmembrane</keyword>
<evidence type="ECO:0000256" key="10">
    <source>
        <dbReference type="ARBA" id="ARBA00023136"/>
    </source>
</evidence>
<dbReference type="FunFam" id="3.30.565.10:FF:000006">
    <property type="entry name" value="Sensor histidine kinase WalK"/>
    <property type="match status" value="1"/>
</dbReference>
<organism evidence="14 15">
    <name type="scientific">Marinobacter salinexigens</name>
    <dbReference type="NCBI Taxonomy" id="2919747"/>
    <lineage>
        <taxon>Bacteria</taxon>
        <taxon>Pseudomonadati</taxon>
        <taxon>Pseudomonadota</taxon>
        <taxon>Gammaproteobacteria</taxon>
        <taxon>Pseudomonadales</taxon>
        <taxon>Marinobacteraceae</taxon>
        <taxon>Marinobacter</taxon>
    </lineage>
</organism>
<dbReference type="Pfam" id="PF03924">
    <property type="entry name" value="CHASE"/>
    <property type="match status" value="1"/>
</dbReference>
<dbReference type="SUPFAM" id="SSF55874">
    <property type="entry name" value="ATPase domain of HSP90 chaperone/DNA topoisomerase II/histidine kinase"/>
    <property type="match status" value="1"/>
</dbReference>
<keyword evidence="4" id="KW-0597">Phosphoprotein</keyword>
<keyword evidence="15" id="KW-1185">Reference proteome</keyword>
<name>A0A5B0VB88_9GAMM</name>
<dbReference type="AlphaFoldDB" id="A0A5B0VB88"/>
<accession>A0A5B0VB88</accession>
<evidence type="ECO:0000256" key="1">
    <source>
        <dbReference type="ARBA" id="ARBA00000085"/>
    </source>
</evidence>
<evidence type="ECO:0000256" key="4">
    <source>
        <dbReference type="ARBA" id="ARBA00022553"/>
    </source>
</evidence>
<dbReference type="EMBL" id="VTUU01000010">
    <property type="protein sequence ID" value="KAA1171455.1"/>
    <property type="molecule type" value="Genomic_DNA"/>
</dbReference>
<proteinExistence type="predicted"/>
<evidence type="ECO:0000256" key="2">
    <source>
        <dbReference type="ARBA" id="ARBA00004370"/>
    </source>
</evidence>
<dbReference type="SUPFAM" id="SSF47384">
    <property type="entry name" value="Homodimeric domain of signal transducing histidine kinase"/>
    <property type="match status" value="1"/>
</dbReference>
<dbReference type="InterPro" id="IPR004358">
    <property type="entry name" value="Sig_transdc_His_kin-like_C"/>
</dbReference>
<evidence type="ECO:0000256" key="5">
    <source>
        <dbReference type="ARBA" id="ARBA00022679"/>
    </source>
</evidence>
<feature type="transmembrane region" description="Helical" evidence="11">
    <location>
        <begin position="262"/>
        <end position="287"/>
    </location>
</feature>
<dbReference type="PANTHER" id="PTHR43711:SF1">
    <property type="entry name" value="HISTIDINE KINASE 1"/>
    <property type="match status" value="1"/>
</dbReference>
<evidence type="ECO:0000256" key="11">
    <source>
        <dbReference type="SAM" id="Phobius"/>
    </source>
</evidence>
<dbReference type="RefSeq" id="WP_149601374.1">
    <property type="nucleotide sequence ID" value="NZ_VTUU01000010.1"/>
</dbReference>
<evidence type="ECO:0000256" key="6">
    <source>
        <dbReference type="ARBA" id="ARBA00022692"/>
    </source>
</evidence>
<keyword evidence="8 11" id="KW-1133">Transmembrane helix</keyword>
<dbReference type="SMART" id="SM01079">
    <property type="entry name" value="CHASE"/>
    <property type="match status" value="1"/>
</dbReference>
<dbReference type="InterPro" id="IPR036097">
    <property type="entry name" value="HisK_dim/P_sf"/>
</dbReference>
<dbReference type="InterPro" id="IPR003594">
    <property type="entry name" value="HATPase_dom"/>
</dbReference>
<reference evidence="14 15" key="1">
    <citation type="submission" date="2019-08" db="EMBL/GenBank/DDBJ databases">
        <title>Marinobacter ZYF650 sp. nov., a marine bacterium isolated from seawater of the Mariana trench.</title>
        <authorList>
            <person name="Ahmad W."/>
        </authorList>
    </citation>
    <scope>NUCLEOTIDE SEQUENCE [LARGE SCALE GENOMIC DNA]</scope>
    <source>
        <strain evidence="14 15">ZYF650</strain>
    </source>
</reference>
<keyword evidence="5" id="KW-0808">Transferase</keyword>
<dbReference type="EC" id="2.7.13.3" evidence="3"/>
<feature type="domain" description="Histidine kinase" evidence="12">
    <location>
        <begin position="421"/>
        <end position="639"/>
    </location>
</feature>
<evidence type="ECO:0000313" key="15">
    <source>
        <dbReference type="Proteomes" id="UP000323161"/>
    </source>
</evidence>
<evidence type="ECO:0000256" key="3">
    <source>
        <dbReference type="ARBA" id="ARBA00012438"/>
    </source>
</evidence>
<dbReference type="Gene3D" id="3.30.565.10">
    <property type="entry name" value="Histidine kinase-like ATPase, C-terminal domain"/>
    <property type="match status" value="1"/>
</dbReference>
<dbReference type="Gene3D" id="1.10.287.130">
    <property type="match status" value="1"/>
</dbReference>
<feature type="transmembrane region" description="Helical" evidence="11">
    <location>
        <begin position="12"/>
        <end position="32"/>
    </location>
</feature>
<evidence type="ECO:0000259" key="12">
    <source>
        <dbReference type="PROSITE" id="PS50109"/>
    </source>
</evidence>
<dbReference type="PRINTS" id="PR00344">
    <property type="entry name" value="BCTRLSENSOR"/>
</dbReference>
<evidence type="ECO:0000256" key="7">
    <source>
        <dbReference type="ARBA" id="ARBA00022777"/>
    </source>
</evidence>
<evidence type="ECO:0000259" key="13">
    <source>
        <dbReference type="PROSITE" id="PS50839"/>
    </source>
</evidence>
<dbReference type="Pfam" id="PF02518">
    <property type="entry name" value="HATPase_c"/>
    <property type="match status" value="1"/>
</dbReference>
<comment type="subcellular location">
    <subcellularLocation>
        <location evidence="2">Membrane</location>
    </subcellularLocation>
</comment>
<dbReference type="InterPro" id="IPR042240">
    <property type="entry name" value="CHASE_sf"/>
</dbReference>
<dbReference type="FunFam" id="1.10.287.130:FF:000001">
    <property type="entry name" value="Two-component sensor histidine kinase"/>
    <property type="match status" value="1"/>
</dbReference>
<dbReference type="GO" id="GO:0000155">
    <property type="term" value="F:phosphorelay sensor kinase activity"/>
    <property type="evidence" value="ECO:0007669"/>
    <property type="project" value="InterPro"/>
</dbReference>
<keyword evidence="10 11" id="KW-0472">Membrane</keyword>
<dbReference type="InterPro" id="IPR036890">
    <property type="entry name" value="HATPase_C_sf"/>
</dbReference>
<dbReference type="CDD" id="cd00082">
    <property type="entry name" value="HisKA"/>
    <property type="match status" value="1"/>
</dbReference>
<dbReference type="Gene3D" id="3.30.450.350">
    <property type="entry name" value="CHASE domain"/>
    <property type="match status" value="1"/>
</dbReference>
<comment type="caution">
    <text evidence="14">The sequence shown here is derived from an EMBL/GenBank/DDBJ whole genome shotgun (WGS) entry which is preliminary data.</text>
</comment>
<evidence type="ECO:0000313" key="14">
    <source>
        <dbReference type="EMBL" id="KAA1171455.1"/>
    </source>
</evidence>
<dbReference type="GO" id="GO:0005886">
    <property type="term" value="C:plasma membrane"/>
    <property type="evidence" value="ECO:0007669"/>
    <property type="project" value="UniProtKB-ARBA"/>
</dbReference>
<protein>
    <recommendedName>
        <fullName evidence="3">histidine kinase</fullName>
        <ecNumber evidence="3">2.7.13.3</ecNumber>
    </recommendedName>
</protein>
<dbReference type="PROSITE" id="PS50109">
    <property type="entry name" value="HIS_KIN"/>
    <property type="match status" value="1"/>
</dbReference>
<evidence type="ECO:0000256" key="8">
    <source>
        <dbReference type="ARBA" id="ARBA00022989"/>
    </source>
</evidence>
<keyword evidence="9" id="KW-0902">Two-component regulatory system</keyword>
<dbReference type="Pfam" id="PF00512">
    <property type="entry name" value="HisKA"/>
    <property type="match status" value="1"/>
</dbReference>
<feature type="domain" description="CHASE" evidence="13">
    <location>
        <begin position="109"/>
        <end position="195"/>
    </location>
</feature>
<dbReference type="Proteomes" id="UP000323161">
    <property type="component" value="Unassembled WGS sequence"/>
</dbReference>
<dbReference type="InterPro" id="IPR005467">
    <property type="entry name" value="His_kinase_dom"/>
</dbReference>
<dbReference type="SMART" id="SM00387">
    <property type="entry name" value="HATPase_c"/>
    <property type="match status" value="1"/>
</dbReference>
<dbReference type="InterPro" id="IPR003661">
    <property type="entry name" value="HisK_dim/P_dom"/>
</dbReference>
<dbReference type="PROSITE" id="PS50839">
    <property type="entry name" value="CHASE"/>
    <property type="match status" value="1"/>
</dbReference>
<evidence type="ECO:0000256" key="9">
    <source>
        <dbReference type="ARBA" id="ARBA00023012"/>
    </source>
</evidence>
<keyword evidence="7 14" id="KW-0418">Kinase</keyword>
<dbReference type="PANTHER" id="PTHR43711">
    <property type="entry name" value="TWO-COMPONENT HISTIDINE KINASE"/>
    <property type="match status" value="1"/>
</dbReference>
<dbReference type="InterPro" id="IPR050736">
    <property type="entry name" value="Sensor_HK_Regulatory"/>
</dbReference>
<dbReference type="InterPro" id="IPR006189">
    <property type="entry name" value="CHASE_dom"/>
</dbReference>
<sequence>MTTQTHDRLFHSLIWLTRIATFVLIVAAAVILDTASTERYRSDVRQQWQVKADDLSLKLQSVILQNVQTVWGLAANVSVDPNIDAARFHELASVIFRLAPDLRNIGLAPDFVIRHVYPEEGNRAAIGLDLTSQSLSPEQVTMLLESERAIFSGPINLVQGGQGLAARIPIFDNNGKRFWGVVSVILDLPKLYKSIDFSTMASEGMFALSESSDPLDASAMFFRTAGSTWKQPVHASMQMPGTTWTLFAQPSQGWPVHPESPWLIRSMLLFMILVVTGGTFWLTRLLLKDREMQRRFWGLFELAPVGIGLYEANQRTLLRANKSFKRVVGDGATSLNYFNAARDENNTEFEGGLNIPDLLSRRFRFTGFETGLPDATGELRPILLHGLKLDTRDSEPVIWLIAEDISERKKVERMKSEFISTVSHELRTPLTSISGSLGLLANNAAGALPEKATALANIAYRNSKQLTFLINDLLDIEKLVAGKMTFRPESHLLAEVIRECVEDIGNFAEERQVTLDIGHLDELTVEVDRRRFSQALHNLLSNAIKFSPQETSVRVFTERHNSRIRVCVEDQGPGIAPDFQGLIFQKFSQADASDRRSKGGTGLGLAITRELMTRMNGIVDYSSPPGKGATFWLELPVVKPT</sequence>